<evidence type="ECO:0000313" key="2">
    <source>
        <dbReference type="EMBL" id="KAF2160717.1"/>
    </source>
</evidence>
<reference evidence="2" key="1">
    <citation type="journal article" date="2020" name="Stud. Mycol.">
        <title>101 Dothideomycetes genomes: a test case for predicting lifestyles and emergence of pathogens.</title>
        <authorList>
            <person name="Haridas S."/>
            <person name="Albert R."/>
            <person name="Binder M."/>
            <person name="Bloem J."/>
            <person name="Labutti K."/>
            <person name="Salamov A."/>
            <person name="Andreopoulos B."/>
            <person name="Baker S."/>
            <person name="Barry K."/>
            <person name="Bills G."/>
            <person name="Bluhm B."/>
            <person name="Cannon C."/>
            <person name="Castanera R."/>
            <person name="Culley D."/>
            <person name="Daum C."/>
            <person name="Ezra D."/>
            <person name="Gonzalez J."/>
            <person name="Henrissat B."/>
            <person name="Kuo A."/>
            <person name="Liang C."/>
            <person name="Lipzen A."/>
            <person name="Lutzoni F."/>
            <person name="Magnuson J."/>
            <person name="Mondo S."/>
            <person name="Nolan M."/>
            <person name="Ohm R."/>
            <person name="Pangilinan J."/>
            <person name="Park H.-J."/>
            <person name="Ramirez L."/>
            <person name="Alfaro M."/>
            <person name="Sun H."/>
            <person name="Tritt A."/>
            <person name="Yoshinaga Y."/>
            <person name="Zwiers L.-H."/>
            <person name="Turgeon B."/>
            <person name="Goodwin S."/>
            <person name="Spatafora J."/>
            <person name="Crous P."/>
            <person name="Grigoriev I."/>
        </authorList>
    </citation>
    <scope>NUCLEOTIDE SEQUENCE</scope>
    <source>
        <strain evidence="2">ATCC 36951</strain>
    </source>
</reference>
<evidence type="ECO:0000313" key="3">
    <source>
        <dbReference type="Proteomes" id="UP000799537"/>
    </source>
</evidence>
<dbReference type="PROSITE" id="PS50097">
    <property type="entry name" value="BTB"/>
    <property type="match status" value="1"/>
</dbReference>
<dbReference type="InterPro" id="IPR011333">
    <property type="entry name" value="SKP1/BTB/POZ_sf"/>
</dbReference>
<dbReference type="OrthoDB" id="3650636at2759"/>
<gene>
    <name evidence="2" type="ORF">M409DRAFT_28854</name>
</gene>
<feature type="domain" description="BTB" evidence="1">
    <location>
        <begin position="15"/>
        <end position="83"/>
    </location>
</feature>
<name>A0A6A6C0Y0_ZASCE</name>
<dbReference type="Proteomes" id="UP000799537">
    <property type="component" value="Unassembled WGS sequence"/>
</dbReference>
<keyword evidence="3" id="KW-1185">Reference proteome</keyword>
<dbReference type="SUPFAM" id="SSF54695">
    <property type="entry name" value="POZ domain"/>
    <property type="match status" value="1"/>
</dbReference>
<dbReference type="GeneID" id="54562475"/>
<dbReference type="EMBL" id="ML993624">
    <property type="protein sequence ID" value="KAF2160717.1"/>
    <property type="molecule type" value="Genomic_DNA"/>
</dbReference>
<dbReference type="GO" id="GO:0005829">
    <property type="term" value="C:cytosol"/>
    <property type="evidence" value="ECO:0007669"/>
    <property type="project" value="TreeGrafter"/>
</dbReference>
<dbReference type="InterPro" id="IPR000210">
    <property type="entry name" value="BTB/POZ_dom"/>
</dbReference>
<dbReference type="PANTHER" id="PTHR23312">
    <property type="entry name" value="ARMC5 ARMADILLO REPEAT-CONTAINING -RELATED"/>
    <property type="match status" value="1"/>
</dbReference>
<dbReference type="GO" id="GO:0009653">
    <property type="term" value="P:anatomical structure morphogenesis"/>
    <property type="evidence" value="ECO:0007669"/>
    <property type="project" value="TreeGrafter"/>
</dbReference>
<dbReference type="PANTHER" id="PTHR23312:SF8">
    <property type="entry name" value="ARMADILLO REPEAT-CONTAINING PROTEIN 5"/>
    <property type="match status" value="1"/>
</dbReference>
<sequence>METADQVASAFEQPNLVNIKLEDGGTFWVQKPILCSLSSYFRAALQGDFEESRTKTLNLPGCTTNTFKHLLFWMTNRKIAIMDVSPDDTSDAQVQLAHLWAAGEMYLLPKLQNDATDRLLHVFKLSRARAVGISAAFELTSEGSKLRELFLFQLALDSELKADGSSWYTSEEMDLIGAIPGFTKAYVELSVHCPDFQQEIYEVRSPHYKVPE</sequence>
<dbReference type="Gene3D" id="3.30.710.10">
    <property type="entry name" value="Potassium Channel Kv1.1, Chain A"/>
    <property type="match status" value="1"/>
</dbReference>
<evidence type="ECO:0000259" key="1">
    <source>
        <dbReference type="PROSITE" id="PS50097"/>
    </source>
</evidence>
<protein>
    <recommendedName>
        <fullName evidence="1">BTB domain-containing protein</fullName>
    </recommendedName>
</protein>
<dbReference type="RefSeq" id="XP_033661606.1">
    <property type="nucleotide sequence ID" value="XM_033809203.1"/>
</dbReference>
<proteinExistence type="predicted"/>
<dbReference type="AlphaFoldDB" id="A0A6A6C0Y0"/>
<accession>A0A6A6C0Y0</accession>
<organism evidence="2 3">
    <name type="scientific">Zasmidium cellare ATCC 36951</name>
    <dbReference type="NCBI Taxonomy" id="1080233"/>
    <lineage>
        <taxon>Eukaryota</taxon>
        <taxon>Fungi</taxon>
        <taxon>Dikarya</taxon>
        <taxon>Ascomycota</taxon>
        <taxon>Pezizomycotina</taxon>
        <taxon>Dothideomycetes</taxon>
        <taxon>Dothideomycetidae</taxon>
        <taxon>Mycosphaerellales</taxon>
        <taxon>Mycosphaerellaceae</taxon>
        <taxon>Zasmidium</taxon>
    </lineage>
</organism>
<dbReference type="CDD" id="cd18186">
    <property type="entry name" value="BTB_POZ_ZBTB_KLHL-like"/>
    <property type="match status" value="1"/>
</dbReference>
<dbReference type="Pfam" id="PF00651">
    <property type="entry name" value="BTB"/>
    <property type="match status" value="1"/>
</dbReference>